<dbReference type="AlphaFoldDB" id="A0A9P7ULB2"/>
<accession>A0A9P7ULB2</accession>
<comment type="caution">
    <text evidence="1">The sequence shown here is derived from an EMBL/GenBank/DDBJ whole genome shotgun (WGS) entry which is preliminary data.</text>
</comment>
<proteinExistence type="predicted"/>
<organism evidence="1 2">
    <name type="scientific">Colletotrichum scovillei</name>
    <dbReference type="NCBI Taxonomy" id="1209932"/>
    <lineage>
        <taxon>Eukaryota</taxon>
        <taxon>Fungi</taxon>
        <taxon>Dikarya</taxon>
        <taxon>Ascomycota</taxon>
        <taxon>Pezizomycotina</taxon>
        <taxon>Sordariomycetes</taxon>
        <taxon>Hypocreomycetidae</taxon>
        <taxon>Glomerellales</taxon>
        <taxon>Glomerellaceae</taxon>
        <taxon>Colletotrichum</taxon>
        <taxon>Colletotrichum acutatum species complex</taxon>
    </lineage>
</organism>
<sequence length="34" mass="3870">MSRRAAAAPENSMSISDLWGWDVLKYQCDPAEDR</sequence>
<name>A0A9P7ULB2_9PEZI</name>
<dbReference type="EMBL" id="JAESDN010000002">
    <property type="protein sequence ID" value="KAG7055165.1"/>
    <property type="molecule type" value="Genomic_DNA"/>
</dbReference>
<evidence type="ECO:0000313" key="2">
    <source>
        <dbReference type="Proteomes" id="UP000699042"/>
    </source>
</evidence>
<keyword evidence="2" id="KW-1185">Reference proteome</keyword>
<evidence type="ECO:0000313" key="1">
    <source>
        <dbReference type="EMBL" id="KAG7055165.1"/>
    </source>
</evidence>
<reference evidence="1" key="1">
    <citation type="submission" date="2021-05" db="EMBL/GenBank/DDBJ databases">
        <title>Comparative genomics of three Colletotrichum scovillei strains and genetic complementation revealed genes involved fungal growth and virulence on chili pepper.</title>
        <authorList>
            <person name="Hsieh D.-K."/>
            <person name="Chuang S.-C."/>
            <person name="Chen C.-Y."/>
            <person name="Chao Y.-T."/>
            <person name="Lu M.-Y.J."/>
            <person name="Lee M.-H."/>
            <person name="Shih M.-C."/>
        </authorList>
    </citation>
    <scope>NUCLEOTIDE SEQUENCE</scope>
    <source>
        <strain evidence="1">Coll-153</strain>
    </source>
</reference>
<protein>
    <submittedName>
        <fullName evidence="1">Uncharacterized protein</fullName>
    </submittedName>
</protein>
<gene>
    <name evidence="1" type="ORF">JMJ77_007631</name>
</gene>
<dbReference type="Proteomes" id="UP000699042">
    <property type="component" value="Unassembled WGS sequence"/>
</dbReference>